<evidence type="ECO:0000259" key="10">
    <source>
        <dbReference type="PROSITE" id="PS50109"/>
    </source>
</evidence>
<dbReference type="SUPFAM" id="SSF47384">
    <property type="entry name" value="Homodimeric domain of signal transducing histidine kinase"/>
    <property type="match status" value="1"/>
</dbReference>
<dbReference type="InterPro" id="IPR004358">
    <property type="entry name" value="Sig_transdc_His_kin-like_C"/>
</dbReference>
<proteinExistence type="predicted"/>
<accession>A0ABR7P8T6</accession>
<evidence type="ECO:0000256" key="3">
    <source>
        <dbReference type="ARBA" id="ARBA00018672"/>
    </source>
</evidence>
<dbReference type="CDD" id="cd17546">
    <property type="entry name" value="REC_hyHK_CKI1_RcsC-like"/>
    <property type="match status" value="1"/>
</dbReference>
<protein>
    <recommendedName>
        <fullName evidence="3">Stage 0 sporulation protein A homolog</fullName>
        <ecNumber evidence="2">2.7.13.3</ecNumber>
    </recommendedName>
</protein>
<feature type="domain" description="Histidine kinase" evidence="10">
    <location>
        <begin position="40"/>
        <end position="264"/>
    </location>
</feature>
<reference evidence="12 13" key="1">
    <citation type="submission" date="2020-08" db="EMBL/GenBank/DDBJ databases">
        <title>Genome public.</title>
        <authorList>
            <person name="Liu C."/>
            <person name="Sun Q."/>
        </authorList>
    </citation>
    <scope>NUCLEOTIDE SEQUENCE [LARGE SCALE GENOMIC DNA]</scope>
    <source>
        <strain evidence="12 13">3_YM_SP_D4_24.mj</strain>
    </source>
</reference>
<evidence type="ECO:0000256" key="2">
    <source>
        <dbReference type="ARBA" id="ARBA00012438"/>
    </source>
</evidence>
<dbReference type="Gene3D" id="1.10.287.130">
    <property type="match status" value="1"/>
</dbReference>
<dbReference type="InterPro" id="IPR001789">
    <property type="entry name" value="Sig_transdc_resp-reg_receiver"/>
</dbReference>
<dbReference type="Gene3D" id="3.30.565.10">
    <property type="entry name" value="Histidine kinase-like ATPase, C-terminal domain"/>
    <property type="match status" value="1"/>
</dbReference>
<evidence type="ECO:0000256" key="8">
    <source>
        <dbReference type="PROSITE-ProRule" id="PRU00169"/>
    </source>
</evidence>
<dbReference type="EC" id="2.7.13.3" evidence="2"/>
<dbReference type="PROSITE" id="PS50110">
    <property type="entry name" value="RESPONSE_REGULATORY"/>
    <property type="match status" value="1"/>
</dbReference>
<keyword evidence="6" id="KW-0902">Two-component regulatory system</keyword>
<keyword evidence="4 8" id="KW-0597">Phosphoprotein</keyword>
<dbReference type="PANTHER" id="PTHR45339">
    <property type="entry name" value="HYBRID SIGNAL TRANSDUCTION HISTIDINE KINASE J"/>
    <property type="match status" value="1"/>
</dbReference>
<evidence type="ECO:0000256" key="7">
    <source>
        <dbReference type="ARBA" id="ARBA00024867"/>
    </source>
</evidence>
<gene>
    <name evidence="12" type="ORF">H8712_04045</name>
</gene>
<dbReference type="InterPro" id="IPR005467">
    <property type="entry name" value="His_kinase_dom"/>
</dbReference>
<name>A0ABR7P8T6_9FIRM</name>
<feature type="domain" description="Response regulatory" evidence="11">
    <location>
        <begin position="299"/>
        <end position="420"/>
    </location>
</feature>
<comment type="catalytic activity">
    <reaction evidence="1">
        <text>ATP + protein L-histidine = ADP + protein N-phospho-L-histidine.</text>
        <dbReference type="EC" id="2.7.13.3"/>
    </reaction>
</comment>
<evidence type="ECO:0000256" key="6">
    <source>
        <dbReference type="ARBA" id="ARBA00023012"/>
    </source>
</evidence>
<dbReference type="PRINTS" id="PR00344">
    <property type="entry name" value="BCTRLSENSOR"/>
</dbReference>
<keyword evidence="5" id="KW-0808">Transferase</keyword>
<dbReference type="PROSITE" id="PS50109">
    <property type="entry name" value="HIS_KIN"/>
    <property type="match status" value="1"/>
</dbReference>
<dbReference type="SMART" id="SM00388">
    <property type="entry name" value="HisKA"/>
    <property type="match status" value="1"/>
</dbReference>
<feature type="compositionally biased region" description="Basic and acidic residues" evidence="9">
    <location>
        <begin position="8"/>
        <end position="25"/>
    </location>
</feature>
<dbReference type="SMART" id="SM00448">
    <property type="entry name" value="REC"/>
    <property type="match status" value="1"/>
</dbReference>
<evidence type="ECO:0000259" key="11">
    <source>
        <dbReference type="PROSITE" id="PS50110"/>
    </source>
</evidence>
<dbReference type="InterPro" id="IPR011006">
    <property type="entry name" value="CheY-like_superfamily"/>
</dbReference>
<evidence type="ECO:0000256" key="9">
    <source>
        <dbReference type="SAM" id="MobiDB-lite"/>
    </source>
</evidence>
<feature type="modified residue" description="4-aspartylphosphate" evidence="8">
    <location>
        <position position="351"/>
    </location>
</feature>
<sequence>MKSWKQNPSEKKTQNQLENRVEKETKENQFNRAETIFLNSISHDIRTPLNVIIGYTALASAHVNEAQEVKKYLSKIEAASNHLLLLINDVLDMSHIESGTLKLEHAPVYLPDVLENLKAIIQTDSSAKQLKFCADTKNMVHKNVITDKLRLNQVLLNILENAVKYTRPGGKIYFQIQELKEQEPGFAKYEFRVKDTGIGMSEEFIAHIFEPFSREQTSTVSGIEGMGLGMAIVKKIVDRMDGTIAVKSRQGKGTEVTVILPFKVSGQPNEWEANTRKKIVQIQRFSEDKNFENLFKGKKILLTEDNELNREIAVELLKEEGFILDTAEDGTIAVEKMRTAKPGQYDLILMDIQMPIMDGYEATRQIRKLENPETANIPIVAITANAFEEDRQKALEAGMNEHVSKPIDMERLLEIMKKVLK</sequence>
<dbReference type="CDD" id="cd00082">
    <property type="entry name" value="HisKA"/>
    <property type="match status" value="1"/>
</dbReference>
<keyword evidence="5" id="KW-0418">Kinase</keyword>
<evidence type="ECO:0000256" key="4">
    <source>
        <dbReference type="ARBA" id="ARBA00022553"/>
    </source>
</evidence>
<dbReference type="PANTHER" id="PTHR45339:SF1">
    <property type="entry name" value="HYBRID SIGNAL TRANSDUCTION HISTIDINE KINASE J"/>
    <property type="match status" value="1"/>
</dbReference>
<evidence type="ECO:0000256" key="1">
    <source>
        <dbReference type="ARBA" id="ARBA00000085"/>
    </source>
</evidence>
<dbReference type="InterPro" id="IPR036097">
    <property type="entry name" value="HisK_dim/P_sf"/>
</dbReference>
<evidence type="ECO:0000313" key="12">
    <source>
        <dbReference type="EMBL" id="MBC8627794.1"/>
    </source>
</evidence>
<dbReference type="Pfam" id="PF02518">
    <property type="entry name" value="HATPase_c"/>
    <property type="match status" value="1"/>
</dbReference>
<dbReference type="RefSeq" id="WP_187558276.1">
    <property type="nucleotide sequence ID" value="NZ_JACRTP010000001.1"/>
</dbReference>
<evidence type="ECO:0000313" key="13">
    <source>
        <dbReference type="Proteomes" id="UP000661649"/>
    </source>
</evidence>
<dbReference type="EMBL" id="JACRTP010000001">
    <property type="protein sequence ID" value="MBC8627794.1"/>
    <property type="molecule type" value="Genomic_DNA"/>
</dbReference>
<dbReference type="InterPro" id="IPR036890">
    <property type="entry name" value="HATPase_C_sf"/>
</dbReference>
<dbReference type="Proteomes" id="UP000661649">
    <property type="component" value="Unassembled WGS sequence"/>
</dbReference>
<comment type="function">
    <text evidence="7">May play the central regulatory role in sporulation. It may be an element of the effector pathway responsible for the activation of sporulation genes in response to nutritional stress. Spo0A may act in concert with spo0H (a sigma factor) to control the expression of some genes that are critical to the sporulation process.</text>
</comment>
<dbReference type="Gene3D" id="3.40.50.2300">
    <property type="match status" value="1"/>
</dbReference>
<dbReference type="InterPro" id="IPR003661">
    <property type="entry name" value="HisK_dim/P_dom"/>
</dbReference>
<evidence type="ECO:0000256" key="5">
    <source>
        <dbReference type="ARBA" id="ARBA00022777"/>
    </source>
</evidence>
<dbReference type="Pfam" id="PF00512">
    <property type="entry name" value="HisKA"/>
    <property type="match status" value="1"/>
</dbReference>
<comment type="caution">
    <text evidence="12">The sequence shown here is derived from an EMBL/GenBank/DDBJ whole genome shotgun (WGS) entry which is preliminary data.</text>
</comment>
<dbReference type="SMART" id="SM00387">
    <property type="entry name" value="HATPase_c"/>
    <property type="match status" value="1"/>
</dbReference>
<keyword evidence="13" id="KW-1185">Reference proteome</keyword>
<dbReference type="InterPro" id="IPR003594">
    <property type="entry name" value="HATPase_dom"/>
</dbReference>
<dbReference type="Pfam" id="PF00072">
    <property type="entry name" value="Response_reg"/>
    <property type="match status" value="1"/>
</dbReference>
<dbReference type="SUPFAM" id="SSF52172">
    <property type="entry name" value="CheY-like"/>
    <property type="match status" value="1"/>
</dbReference>
<dbReference type="SUPFAM" id="SSF55874">
    <property type="entry name" value="ATPase domain of HSP90 chaperone/DNA topoisomerase II/histidine kinase"/>
    <property type="match status" value="1"/>
</dbReference>
<organism evidence="12 13">
    <name type="scientific">Blautia stercoris</name>
    <dbReference type="NCBI Taxonomy" id="871664"/>
    <lineage>
        <taxon>Bacteria</taxon>
        <taxon>Bacillati</taxon>
        <taxon>Bacillota</taxon>
        <taxon>Clostridia</taxon>
        <taxon>Lachnospirales</taxon>
        <taxon>Lachnospiraceae</taxon>
        <taxon>Blautia</taxon>
    </lineage>
</organism>
<feature type="region of interest" description="Disordered" evidence="9">
    <location>
        <begin position="1"/>
        <end position="25"/>
    </location>
</feature>